<comment type="similarity">
    <text evidence="8">Belongs to the tRNA(Ile)-lysidine synthase family.</text>
</comment>
<dbReference type="PROSITE" id="PS00012">
    <property type="entry name" value="PHOSPHOPANTETHEINE"/>
    <property type="match status" value="1"/>
</dbReference>
<dbReference type="InterPro" id="IPR014729">
    <property type="entry name" value="Rossmann-like_a/b/a_fold"/>
</dbReference>
<evidence type="ECO:0000259" key="9">
    <source>
        <dbReference type="Pfam" id="PF01171"/>
    </source>
</evidence>
<feature type="binding site" evidence="8">
    <location>
        <begin position="35"/>
        <end position="40"/>
    </location>
    <ligand>
        <name>ATP</name>
        <dbReference type="ChEBI" id="CHEBI:30616"/>
    </ligand>
</feature>
<evidence type="ECO:0000256" key="2">
    <source>
        <dbReference type="ARBA" id="ARBA00022490"/>
    </source>
</evidence>
<keyword evidence="2 8" id="KW-0963">Cytoplasm</keyword>
<dbReference type="GO" id="GO:0032267">
    <property type="term" value="F:tRNA(Ile)-lysidine synthase activity"/>
    <property type="evidence" value="ECO:0007669"/>
    <property type="project" value="UniProtKB-EC"/>
</dbReference>
<keyword evidence="6 8" id="KW-0067">ATP-binding</keyword>
<evidence type="ECO:0000256" key="5">
    <source>
        <dbReference type="ARBA" id="ARBA00022741"/>
    </source>
</evidence>
<keyword evidence="5 8" id="KW-0547">Nucleotide-binding</keyword>
<feature type="domain" description="tRNA(Ile)-lysidine/2-thiocytidine synthase N-terminal" evidence="9">
    <location>
        <begin position="30"/>
        <end position="225"/>
    </location>
</feature>
<dbReference type="GO" id="GO:0005737">
    <property type="term" value="C:cytoplasm"/>
    <property type="evidence" value="ECO:0007669"/>
    <property type="project" value="UniProtKB-SubCell"/>
</dbReference>
<dbReference type="GO" id="GO:0005524">
    <property type="term" value="F:ATP binding"/>
    <property type="evidence" value="ECO:0007669"/>
    <property type="project" value="UniProtKB-UniRule"/>
</dbReference>
<dbReference type="Gene3D" id="3.40.50.620">
    <property type="entry name" value="HUPs"/>
    <property type="match status" value="1"/>
</dbReference>
<dbReference type="PANTHER" id="PTHR43033:SF1">
    <property type="entry name" value="TRNA(ILE)-LYSIDINE SYNTHASE-RELATED"/>
    <property type="match status" value="1"/>
</dbReference>
<evidence type="ECO:0000256" key="4">
    <source>
        <dbReference type="ARBA" id="ARBA00022694"/>
    </source>
</evidence>
<evidence type="ECO:0000313" key="10">
    <source>
        <dbReference type="EMBL" id="VBB40892.1"/>
    </source>
</evidence>
<dbReference type="PANTHER" id="PTHR43033">
    <property type="entry name" value="TRNA(ILE)-LYSIDINE SYNTHASE-RELATED"/>
    <property type="match status" value="1"/>
</dbReference>
<dbReference type="InterPro" id="IPR012795">
    <property type="entry name" value="tRNA_Ile_lys_synt_N"/>
</dbReference>
<dbReference type="InterPro" id="IPR011063">
    <property type="entry name" value="TilS/TtcA_N"/>
</dbReference>
<sequence length="488" mass="54093">MKMKSDADMVRIVNETISKELAEVGFAGGILVAYSGGIDSTVLLNVLAGLGLSSLRVLHVVHNLRPEKELALERQLIRDYCGALKLPLRIATIKPGSIEKRARGKGIGIEAAARELRYGILLREARKYGCGIVCTAHNADDQLETLLGRFLGSSSFEGLKGMPKSRRLGSRRLGSRRLGGTVRLCRPLLSIPRSAIEAYASMKALKVSQDSSNDSPVYLRNKIRKYLVPVLDREFPGWRKGLESTAGRLAADGEILAGLLLEAYGKIRFSESGRSASMELKVFLGLPESLRVRLLTRCMRRLTGRSRLSYRAMREACRALSFGAKACDLLRYRLIIGGELLQILPILDFRKEGGYFFLVADETVRRAGSMEIHCYWDKPEEKNDSVEAVSVSALAEGSFSFPLAIRSRKPGDTIRSGGKDRRIDELLTDWGIEGRHREFVPLVEDRNGIVAVLADSLEGLGYGQHKFRDYSGPLKGRSFVIRIKGAYF</sequence>
<dbReference type="AlphaFoldDB" id="A0A652ZYP6"/>
<evidence type="ECO:0000256" key="7">
    <source>
        <dbReference type="ARBA" id="ARBA00048539"/>
    </source>
</evidence>
<name>A0A652ZYP6_9SPIR</name>
<comment type="function">
    <text evidence="8">Ligates lysine onto the cytidine present at position 34 of the AUA codon-specific tRNA(Ile) that contains the anticodon CAU, in an ATP-dependent manner. Cytidine is converted to lysidine, thus changing the amino acid specificity of the tRNA from methionine to isoleucine.</text>
</comment>
<accession>A0A652ZYP6</accession>
<dbReference type="InterPro" id="IPR012796">
    <property type="entry name" value="Lysidine-tRNA-synth_C"/>
</dbReference>
<dbReference type="GO" id="GO:0006400">
    <property type="term" value="P:tRNA modification"/>
    <property type="evidence" value="ECO:0007669"/>
    <property type="project" value="UniProtKB-UniRule"/>
</dbReference>
<dbReference type="NCBIfam" id="TIGR02432">
    <property type="entry name" value="lysidine_TilS_N"/>
    <property type="match status" value="1"/>
</dbReference>
<comment type="domain">
    <text evidence="8">The N-terminal region contains the highly conserved SGGXDS motif, predicted to be a P-loop motif involved in ATP binding.</text>
</comment>
<dbReference type="NCBIfam" id="TIGR02433">
    <property type="entry name" value="lysidine_TilS_C"/>
    <property type="match status" value="1"/>
</dbReference>
<protein>
    <recommendedName>
        <fullName evidence="8">tRNA(Ile)-lysidine synthase</fullName>
        <ecNumber evidence="8">6.3.4.19</ecNumber>
    </recommendedName>
    <alternativeName>
        <fullName evidence="8">tRNA(Ile)-2-lysyl-cytidine synthase</fullName>
    </alternativeName>
    <alternativeName>
        <fullName evidence="8">tRNA(Ile)-lysidine synthetase</fullName>
    </alternativeName>
</protein>
<dbReference type="EMBL" id="UPXP01000032">
    <property type="protein sequence ID" value="VBB40892.1"/>
    <property type="molecule type" value="Genomic_DNA"/>
</dbReference>
<dbReference type="InterPro" id="IPR012094">
    <property type="entry name" value="tRNA_Ile_lys_synt"/>
</dbReference>
<organism evidence="10">
    <name type="scientific">uncultured Spirochaetota bacterium</name>
    <dbReference type="NCBI Taxonomy" id="460511"/>
    <lineage>
        <taxon>Bacteria</taxon>
        <taxon>Pseudomonadati</taxon>
        <taxon>Spirochaetota</taxon>
        <taxon>environmental samples</taxon>
    </lineage>
</organism>
<evidence type="ECO:0000256" key="8">
    <source>
        <dbReference type="HAMAP-Rule" id="MF_01161"/>
    </source>
</evidence>
<evidence type="ECO:0000256" key="1">
    <source>
        <dbReference type="ARBA" id="ARBA00004496"/>
    </source>
</evidence>
<comment type="subcellular location">
    <subcellularLocation>
        <location evidence="1 8">Cytoplasm</location>
    </subcellularLocation>
</comment>
<keyword evidence="4 8" id="KW-0819">tRNA processing</keyword>
<dbReference type="HAMAP" id="MF_01161">
    <property type="entry name" value="tRNA_Ile_lys_synt"/>
    <property type="match status" value="1"/>
</dbReference>
<evidence type="ECO:0000256" key="3">
    <source>
        <dbReference type="ARBA" id="ARBA00022598"/>
    </source>
</evidence>
<dbReference type="SUPFAM" id="SSF52402">
    <property type="entry name" value="Adenine nucleotide alpha hydrolases-like"/>
    <property type="match status" value="1"/>
</dbReference>
<keyword evidence="3 8" id="KW-0436">Ligase</keyword>
<proteinExistence type="inferred from homology"/>
<dbReference type="Pfam" id="PF01171">
    <property type="entry name" value="ATP_bind_3"/>
    <property type="match status" value="1"/>
</dbReference>
<dbReference type="InterPro" id="IPR006162">
    <property type="entry name" value="Ppantetheine_attach_site"/>
</dbReference>
<reference evidence="10" key="1">
    <citation type="submission" date="2018-07" db="EMBL/GenBank/DDBJ databases">
        <authorList>
            <consortium name="Genoscope - CEA"/>
            <person name="William W."/>
        </authorList>
    </citation>
    <scope>NUCLEOTIDE SEQUENCE</scope>
    <source>
        <strain evidence="10">IK1</strain>
    </source>
</reference>
<dbReference type="EC" id="6.3.4.19" evidence="8"/>
<evidence type="ECO:0000256" key="6">
    <source>
        <dbReference type="ARBA" id="ARBA00022840"/>
    </source>
</evidence>
<dbReference type="CDD" id="cd01992">
    <property type="entry name" value="TilS_N"/>
    <property type="match status" value="1"/>
</dbReference>
<dbReference type="SUPFAM" id="SSF56037">
    <property type="entry name" value="PheT/TilS domain"/>
    <property type="match status" value="1"/>
</dbReference>
<comment type="catalytic activity">
    <reaction evidence="7 8">
        <text>cytidine(34) in tRNA(Ile2) + L-lysine + ATP = lysidine(34) in tRNA(Ile2) + AMP + diphosphate + H(+)</text>
        <dbReference type="Rhea" id="RHEA:43744"/>
        <dbReference type="Rhea" id="RHEA-COMP:10625"/>
        <dbReference type="Rhea" id="RHEA-COMP:10670"/>
        <dbReference type="ChEBI" id="CHEBI:15378"/>
        <dbReference type="ChEBI" id="CHEBI:30616"/>
        <dbReference type="ChEBI" id="CHEBI:32551"/>
        <dbReference type="ChEBI" id="CHEBI:33019"/>
        <dbReference type="ChEBI" id="CHEBI:82748"/>
        <dbReference type="ChEBI" id="CHEBI:83665"/>
        <dbReference type="ChEBI" id="CHEBI:456215"/>
        <dbReference type="EC" id="6.3.4.19"/>
    </reaction>
</comment>
<gene>
    <name evidence="8" type="primary">tilS</name>
    <name evidence="10" type="ORF">TRIP_E380008</name>
</gene>